<evidence type="ECO:0000313" key="1">
    <source>
        <dbReference type="EMBL" id="GAA0861441.1"/>
    </source>
</evidence>
<dbReference type="Gene3D" id="1.20.120.450">
    <property type="entry name" value="dinb family like domain"/>
    <property type="match status" value="1"/>
</dbReference>
<dbReference type="InterPro" id="IPR034660">
    <property type="entry name" value="DinB/YfiT-like"/>
</dbReference>
<sequence>MTITLYDITIPAYANGLRALSGQLAKALAWGAENGVGELQFIGSRLAPDMFPLATQVRFTCMQAVQAPVRLGATGAPALADDATDFAGMQAQIAETLAWLDAIAPADLGDDADRAVGFDLPNGMAFDMTAVSYVRDWAQPQFYFHLVAAYAVLRHVGVPLGKADYVGYMMQYLRPGTGPSA</sequence>
<dbReference type="SUPFAM" id="SSF109854">
    <property type="entry name" value="DinB/YfiT-like putative metalloenzymes"/>
    <property type="match status" value="1"/>
</dbReference>
<dbReference type="Pfam" id="PF09351">
    <property type="entry name" value="DUF1993"/>
    <property type="match status" value="1"/>
</dbReference>
<accession>A0ABN1LXT8</accession>
<name>A0ABN1LXT8_9SPHN</name>
<protein>
    <submittedName>
        <fullName evidence="1">DUF1993 domain-containing protein</fullName>
    </submittedName>
</protein>
<evidence type="ECO:0000313" key="2">
    <source>
        <dbReference type="Proteomes" id="UP001500738"/>
    </source>
</evidence>
<organism evidence="1 2">
    <name type="scientific">Sphingopyxis soli</name>
    <dbReference type="NCBI Taxonomy" id="592051"/>
    <lineage>
        <taxon>Bacteria</taxon>
        <taxon>Pseudomonadati</taxon>
        <taxon>Pseudomonadota</taxon>
        <taxon>Alphaproteobacteria</taxon>
        <taxon>Sphingomonadales</taxon>
        <taxon>Sphingomonadaceae</taxon>
        <taxon>Sphingopyxis</taxon>
    </lineage>
</organism>
<comment type="caution">
    <text evidence="1">The sequence shown here is derived from an EMBL/GenBank/DDBJ whole genome shotgun (WGS) entry which is preliminary data.</text>
</comment>
<gene>
    <name evidence="1" type="ORF">GCM10009115_04130</name>
</gene>
<dbReference type="RefSeq" id="WP_246553134.1">
    <property type="nucleotide sequence ID" value="NZ_BAAAFE010000002.1"/>
</dbReference>
<proteinExistence type="predicted"/>
<reference evidence="1 2" key="1">
    <citation type="journal article" date="2019" name="Int. J. Syst. Evol. Microbiol.">
        <title>The Global Catalogue of Microorganisms (GCM) 10K type strain sequencing project: providing services to taxonomists for standard genome sequencing and annotation.</title>
        <authorList>
            <consortium name="The Broad Institute Genomics Platform"/>
            <consortium name="The Broad Institute Genome Sequencing Center for Infectious Disease"/>
            <person name="Wu L."/>
            <person name="Ma J."/>
        </authorList>
    </citation>
    <scope>NUCLEOTIDE SEQUENCE [LARGE SCALE GENOMIC DNA]</scope>
    <source>
        <strain evidence="1 2">JCM 15910</strain>
    </source>
</reference>
<dbReference type="Proteomes" id="UP001500738">
    <property type="component" value="Unassembled WGS sequence"/>
</dbReference>
<dbReference type="PANTHER" id="PTHR36922">
    <property type="entry name" value="BLL2446 PROTEIN"/>
    <property type="match status" value="1"/>
</dbReference>
<dbReference type="InterPro" id="IPR018531">
    <property type="entry name" value="DUF1993"/>
</dbReference>
<dbReference type="EMBL" id="BAAAFE010000002">
    <property type="protein sequence ID" value="GAA0861441.1"/>
    <property type="molecule type" value="Genomic_DNA"/>
</dbReference>
<dbReference type="PANTHER" id="PTHR36922:SF1">
    <property type="entry name" value="DUF1993 DOMAIN-CONTAINING PROTEIN"/>
    <property type="match status" value="1"/>
</dbReference>
<keyword evidence="2" id="KW-1185">Reference proteome</keyword>